<gene>
    <name evidence="1" type="ORF">J4Q44_G00389970</name>
</gene>
<feature type="non-terminal residue" evidence="1">
    <location>
        <position position="92"/>
    </location>
</feature>
<sequence>MEECSVYVSSYTVQRGTTFLVNKETNRRDQSQRILRVRTSQSHQTDLASIFSLLEENVMTFVKNELKMFKRILSPELPEGFESQTQDMEVVN</sequence>
<dbReference type="Proteomes" id="UP001356427">
    <property type="component" value="Unassembled WGS sequence"/>
</dbReference>
<evidence type="ECO:0000313" key="1">
    <source>
        <dbReference type="EMBL" id="KAK6285176.1"/>
    </source>
</evidence>
<evidence type="ECO:0000313" key="2">
    <source>
        <dbReference type="Proteomes" id="UP001356427"/>
    </source>
</evidence>
<name>A0AAN8K8I1_9TELE</name>
<reference evidence="1 2" key="1">
    <citation type="submission" date="2021-04" db="EMBL/GenBank/DDBJ databases">
        <authorList>
            <person name="De Guttry C."/>
            <person name="Zahm M."/>
            <person name="Klopp C."/>
            <person name="Cabau C."/>
            <person name="Louis A."/>
            <person name="Berthelot C."/>
            <person name="Parey E."/>
            <person name="Roest Crollius H."/>
            <person name="Montfort J."/>
            <person name="Robinson-Rechavi M."/>
            <person name="Bucao C."/>
            <person name="Bouchez O."/>
            <person name="Gislard M."/>
            <person name="Lluch J."/>
            <person name="Milhes M."/>
            <person name="Lampietro C."/>
            <person name="Lopez Roques C."/>
            <person name="Donnadieu C."/>
            <person name="Braasch I."/>
            <person name="Desvignes T."/>
            <person name="Postlethwait J."/>
            <person name="Bobe J."/>
            <person name="Wedekind C."/>
            <person name="Guiguen Y."/>
        </authorList>
    </citation>
    <scope>NUCLEOTIDE SEQUENCE [LARGE SCALE GENOMIC DNA]</scope>
    <source>
        <strain evidence="1">Cs_M1</strain>
        <tissue evidence="1">Blood</tissue>
    </source>
</reference>
<dbReference type="EMBL" id="JAGTTL010000747">
    <property type="protein sequence ID" value="KAK6285176.1"/>
    <property type="molecule type" value="Genomic_DNA"/>
</dbReference>
<keyword evidence="2" id="KW-1185">Reference proteome</keyword>
<accession>A0AAN8K8I1</accession>
<proteinExistence type="predicted"/>
<dbReference type="AlphaFoldDB" id="A0AAN8K8I1"/>
<comment type="caution">
    <text evidence="1">The sequence shown here is derived from an EMBL/GenBank/DDBJ whole genome shotgun (WGS) entry which is preliminary data.</text>
</comment>
<protein>
    <submittedName>
        <fullName evidence="1">Uncharacterized protein</fullName>
    </submittedName>
</protein>
<organism evidence="1 2">
    <name type="scientific">Coregonus suidteri</name>
    <dbReference type="NCBI Taxonomy" id="861788"/>
    <lineage>
        <taxon>Eukaryota</taxon>
        <taxon>Metazoa</taxon>
        <taxon>Chordata</taxon>
        <taxon>Craniata</taxon>
        <taxon>Vertebrata</taxon>
        <taxon>Euteleostomi</taxon>
        <taxon>Actinopterygii</taxon>
        <taxon>Neopterygii</taxon>
        <taxon>Teleostei</taxon>
        <taxon>Protacanthopterygii</taxon>
        <taxon>Salmoniformes</taxon>
        <taxon>Salmonidae</taxon>
        <taxon>Coregoninae</taxon>
        <taxon>Coregonus</taxon>
    </lineage>
</organism>